<dbReference type="EMBL" id="JAHWGL010000054">
    <property type="protein sequence ID" value="MBW3129511.1"/>
    <property type="molecule type" value="Genomic_DNA"/>
</dbReference>
<evidence type="ECO:0008006" key="4">
    <source>
        <dbReference type="Google" id="ProtNLM"/>
    </source>
</evidence>
<keyword evidence="1" id="KW-0732">Signal</keyword>
<dbReference type="Proteomes" id="UP000826188">
    <property type="component" value="Unassembled WGS sequence"/>
</dbReference>
<comment type="caution">
    <text evidence="2">The sequence shown here is derived from an EMBL/GenBank/DDBJ whole genome shotgun (WGS) entry which is preliminary data.</text>
</comment>
<sequence>MLRTLPFAIAFLSAGPLLAQTPMVVPMAAEVEAPLIGLQANRTSYQLNIGTTFAGGLGSAMHISPRVTHQLGKRFFVFGGMTYMRTFINPAYYTSPTGASTTADALFNNNRFAVSNRYLIYGGGTYLVSPRLALTGTAWKDMSPTVNPYAGFGSMGQGMSMRADYRLTENLTVSGGVRMASGVGYAPLYGPGFGF</sequence>
<name>A0ABS6X107_9BACT</name>
<organism evidence="2 3">
    <name type="scientific">Hymenobacter profundi</name>
    <dbReference type="NCBI Taxonomy" id="1982110"/>
    <lineage>
        <taxon>Bacteria</taxon>
        <taxon>Pseudomonadati</taxon>
        <taxon>Bacteroidota</taxon>
        <taxon>Cytophagia</taxon>
        <taxon>Cytophagales</taxon>
        <taxon>Hymenobacteraceae</taxon>
        <taxon>Hymenobacter</taxon>
    </lineage>
</organism>
<keyword evidence="3" id="KW-1185">Reference proteome</keyword>
<gene>
    <name evidence="2" type="ORF">KYK14_13180</name>
</gene>
<proteinExistence type="predicted"/>
<evidence type="ECO:0000256" key="1">
    <source>
        <dbReference type="SAM" id="SignalP"/>
    </source>
</evidence>
<reference evidence="2 3" key="1">
    <citation type="submission" date="2021-07" db="EMBL/GenBank/DDBJ databases">
        <title>Hymenobacter profundi sp. nov., isolated from deep-sea water.</title>
        <authorList>
            <person name="Kim M.K."/>
        </authorList>
    </citation>
    <scope>NUCLEOTIDE SEQUENCE [LARGE SCALE GENOMIC DNA]</scope>
    <source>
        <strain evidence="2 3">M2</strain>
    </source>
</reference>
<dbReference type="RefSeq" id="WP_219159400.1">
    <property type="nucleotide sequence ID" value="NZ_JAHWGL010000054.1"/>
</dbReference>
<protein>
    <recommendedName>
        <fullName evidence="4">Outer membrane protein beta-barrel domain-containing protein</fullName>
    </recommendedName>
</protein>
<feature type="chain" id="PRO_5046510987" description="Outer membrane protein beta-barrel domain-containing protein" evidence="1">
    <location>
        <begin position="20"/>
        <end position="195"/>
    </location>
</feature>
<feature type="signal peptide" evidence="1">
    <location>
        <begin position="1"/>
        <end position="19"/>
    </location>
</feature>
<evidence type="ECO:0000313" key="3">
    <source>
        <dbReference type="Proteomes" id="UP000826188"/>
    </source>
</evidence>
<accession>A0ABS6X107</accession>
<evidence type="ECO:0000313" key="2">
    <source>
        <dbReference type="EMBL" id="MBW3129511.1"/>
    </source>
</evidence>